<name>A0A975AZB1_9BACT</name>
<protein>
    <submittedName>
        <fullName evidence="1">Uncharacterized protein</fullName>
    </submittedName>
</protein>
<gene>
    <name evidence="1" type="ORF">GJV85_04295</name>
</gene>
<dbReference type="RefSeq" id="WP_207562635.1">
    <property type="nucleotide sequence ID" value="NZ_CP046072.1"/>
</dbReference>
<proteinExistence type="predicted"/>
<organism evidence="1 2">
    <name type="scientific">Sulfurimonas aquatica</name>
    <dbReference type="NCBI Taxonomy" id="2672570"/>
    <lineage>
        <taxon>Bacteria</taxon>
        <taxon>Pseudomonadati</taxon>
        <taxon>Campylobacterota</taxon>
        <taxon>Epsilonproteobacteria</taxon>
        <taxon>Campylobacterales</taxon>
        <taxon>Sulfurimonadaceae</taxon>
        <taxon>Sulfurimonas</taxon>
    </lineage>
</organism>
<reference evidence="1" key="2">
    <citation type="submission" date="2021-04" db="EMBL/GenBank/DDBJ databases">
        <title>Isolation and characterization of a novel species of the genus Sulfurimonas.</title>
        <authorList>
            <person name="Fukui M."/>
        </authorList>
    </citation>
    <scope>NUCLEOTIDE SEQUENCE</scope>
    <source>
        <strain evidence="1">H1576</strain>
    </source>
</reference>
<evidence type="ECO:0000313" key="1">
    <source>
        <dbReference type="EMBL" id="QSZ41357.1"/>
    </source>
</evidence>
<dbReference type="EMBL" id="CP046072">
    <property type="protein sequence ID" value="QSZ41357.1"/>
    <property type="molecule type" value="Genomic_DNA"/>
</dbReference>
<evidence type="ECO:0000313" key="2">
    <source>
        <dbReference type="Proteomes" id="UP000671852"/>
    </source>
</evidence>
<dbReference type="KEGG" id="saqt:GJV85_04295"/>
<sequence>MRIQTDSIIFQLQHENEGSLLIAERLASHMKWKLEILKSIPVRPIKKHKELWKKTFGRDIPKSASFIAILETSSGIKIILIKYGNSKFLQIEFHGLDGLTKDIYSRSDNAVLLNSTLKEFIKLWNEPVRLMRLDRSVNIAGQKWEDYTNSRQHRKLCRKRKPELFKTTTIFYQNKKRRYIKVLAYDKQQCNGLDYAVTRIECRFLAQYWNNLSGEISNVIDIAIKKADLYIEEKLLY</sequence>
<keyword evidence="2" id="KW-1185">Reference proteome</keyword>
<dbReference type="AlphaFoldDB" id="A0A975AZB1"/>
<dbReference type="Proteomes" id="UP000671852">
    <property type="component" value="Chromosome"/>
</dbReference>
<accession>A0A975AZB1</accession>
<reference evidence="1" key="1">
    <citation type="submission" date="2019-11" db="EMBL/GenBank/DDBJ databases">
        <authorList>
            <person name="Kojima H."/>
        </authorList>
    </citation>
    <scope>NUCLEOTIDE SEQUENCE</scope>
    <source>
        <strain evidence="1">H1576</strain>
    </source>
</reference>